<keyword evidence="11" id="KW-1185">Reference proteome</keyword>
<evidence type="ECO:0000256" key="2">
    <source>
        <dbReference type="ARBA" id="ARBA00022729"/>
    </source>
</evidence>
<dbReference type="InterPro" id="IPR018044">
    <property type="entry name" value="Peptidase_S11"/>
</dbReference>
<dbReference type="InterPro" id="IPR007730">
    <property type="entry name" value="SPOR-like_dom"/>
</dbReference>
<organism evidence="10 11">
    <name type="scientific">Rhizobium halophytocola</name>
    <dbReference type="NCBI Taxonomy" id="735519"/>
    <lineage>
        <taxon>Bacteria</taxon>
        <taxon>Pseudomonadati</taxon>
        <taxon>Pseudomonadota</taxon>
        <taxon>Alphaproteobacteria</taxon>
        <taxon>Hyphomicrobiales</taxon>
        <taxon>Rhizobiaceae</taxon>
        <taxon>Rhizobium/Agrobacterium group</taxon>
        <taxon>Rhizobium</taxon>
    </lineage>
</organism>
<feature type="domain" description="SPOR" evidence="9">
    <location>
        <begin position="364"/>
        <end position="448"/>
    </location>
</feature>
<proteinExistence type="inferred from homology"/>
<keyword evidence="10" id="KW-0121">Carboxypeptidase</keyword>
<keyword evidence="5" id="KW-0573">Peptidoglycan synthesis</keyword>
<keyword evidence="3 10" id="KW-0378">Hydrolase</keyword>
<evidence type="ECO:0000256" key="3">
    <source>
        <dbReference type="ARBA" id="ARBA00022801"/>
    </source>
</evidence>
<evidence type="ECO:0000313" key="10">
    <source>
        <dbReference type="EMBL" id="MBP1849964.1"/>
    </source>
</evidence>
<comment type="caution">
    <text evidence="10">The sequence shown here is derived from an EMBL/GenBank/DDBJ whole genome shotgun (WGS) entry which is preliminary data.</text>
</comment>
<dbReference type="Gene3D" id="3.40.710.10">
    <property type="entry name" value="DD-peptidase/beta-lactamase superfamily"/>
    <property type="match status" value="1"/>
</dbReference>
<dbReference type="InterPro" id="IPR012338">
    <property type="entry name" value="Beta-lactam/transpept-like"/>
</dbReference>
<evidence type="ECO:0000256" key="8">
    <source>
        <dbReference type="SAM" id="SignalP"/>
    </source>
</evidence>
<gene>
    <name evidence="10" type="ORF">J2Z17_001385</name>
</gene>
<accession>A0ABS4DWE6</accession>
<dbReference type="Pfam" id="PF00768">
    <property type="entry name" value="Peptidase_S11"/>
    <property type="match status" value="1"/>
</dbReference>
<keyword evidence="2 8" id="KW-0732">Signal</keyword>
<dbReference type="Proteomes" id="UP000759443">
    <property type="component" value="Unassembled WGS sequence"/>
</dbReference>
<dbReference type="EMBL" id="JAGGJU010000003">
    <property type="protein sequence ID" value="MBP1849964.1"/>
    <property type="molecule type" value="Genomic_DNA"/>
</dbReference>
<evidence type="ECO:0000256" key="4">
    <source>
        <dbReference type="ARBA" id="ARBA00022960"/>
    </source>
</evidence>
<evidence type="ECO:0000259" key="9">
    <source>
        <dbReference type="PROSITE" id="PS51724"/>
    </source>
</evidence>
<evidence type="ECO:0000256" key="7">
    <source>
        <dbReference type="RuleBase" id="RU004016"/>
    </source>
</evidence>
<reference evidence="10 11" key="1">
    <citation type="submission" date="2021-03" db="EMBL/GenBank/DDBJ databases">
        <title>Genomic Encyclopedia of Type Strains, Phase IV (KMG-IV): sequencing the most valuable type-strain genomes for metagenomic binning, comparative biology and taxonomic classification.</title>
        <authorList>
            <person name="Goeker M."/>
        </authorList>
    </citation>
    <scope>NUCLEOTIDE SEQUENCE [LARGE SCALE GENOMIC DNA]</scope>
    <source>
        <strain evidence="10 11">DSM 21600</strain>
    </source>
</reference>
<dbReference type="PROSITE" id="PS51724">
    <property type="entry name" value="SPOR"/>
    <property type="match status" value="1"/>
</dbReference>
<dbReference type="EC" id="3.4.16.4" evidence="10"/>
<feature type="chain" id="PRO_5045913693" evidence="8">
    <location>
        <begin position="19"/>
        <end position="448"/>
    </location>
</feature>
<comment type="similarity">
    <text evidence="1 7">Belongs to the peptidase S11 family.</text>
</comment>
<feature type="signal peptide" evidence="8">
    <location>
        <begin position="1"/>
        <end position="18"/>
    </location>
</feature>
<dbReference type="SUPFAM" id="SSF56601">
    <property type="entry name" value="beta-lactamase/transpeptidase-like"/>
    <property type="match status" value="1"/>
</dbReference>
<keyword evidence="6" id="KW-0961">Cell wall biogenesis/degradation</keyword>
<dbReference type="InterPro" id="IPR036680">
    <property type="entry name" value="SPOR-like_sf"/>
</dbReference>
<evidence type="ECO:0000256" key="1">
    <source>
        <dbReference type="ARBA" id="ARBA00007164"/>
    </source>
</evidence>
<dbReference type="Pfam" id="PF05036">
    <property type="entry name" value="SPOR"/>
    <property type="match status" value="1"/>
</dbReference>
<evidence type="ECO:0000256" key="6">
    <source>
        <dbReference type="ARBA" id="ARBA00023316"/>
    </source>
</evidence>
<dbReference type="Gene3D" id="3.30.70.1070">
    <property type="entry name" value="Sporulation related repeat"/>
    <property type="match status" value="1"/>
</dbReference>
<keyword evidence="10" id="KW-0645">Protease</keyword>
<dbReference type="PANTHER" id="PTHR21581">
    <property type="entry name" value="D-ALANYL-D-ALANINE CARBOXYPEPTIDASE"/>
    <property type="match status" value="1"/>
</dbReference>
<dbReference type="PRINTS" id="PR00725">
    <property type="entry name" value="DADACBPTASE1"/>
</dbReference>
<dbReference type="GO" id="GO:0009002">
    <property type="term" value="F:serine-type D-Ala-D-Ala carboxypeptidase activity"/>
    <property type="evidence" value="ECO:0007669"/>
    <property type="project" value="UniProtKB-EC"/>
</dbReference>
<sequence length="448" mass="46653">MTVVAGFAFAACAAPAAAAPYAGIVMDAKTGKVLYESHADSKRFPASLTKMMTLYLTFEALESGRIKLSDRITVSRHAAAQPPSKLGVRAGGSLTVEQAMLSLVTRSANDMATALGEYVGGGSEAHFAQLMTAKAHSLGMRNTTYRNANGLPNKAQMTTAHDQALLGIALRQHFPQYYHYFNTRVFKFGKQRIGNHNRLLGKVRGVDGIKTGYTHASGFNLATSAEYGGRSVVGVVLGGKTGRSRDAQMKKLIASYMPKASRGPQRFTIARTPGAANVNVPVASLPAVGPMPIPRYDNGAVASTNAALAYADGSAGTATAAVNALAARVPSAEVPVPAPAPAFLPGGSSAAELAATDSIKTGSIKPSSGWIVQVGTSPSRDGAEELLRHAQNKGGKVLRSASPFAVAYNTGSGDVYRARFGGFDNQNDAVDACKSLKRHGVGCWAAPL</sequence>
<evidence type="ECO:0000313" key="11">
    <source>
        <dbReference type="Proteomes" id="UP000759443"/>
    </source>
</evidence>
<dbReference type="SUPFAM" id="SSF110997">
    <property type="entry name" value="Sporulation related repeat"/>
    <property type="match status" value="1"/>
</dbReference>
<evidence type="ECO:0000256" key="5">
    <source>
        <dbReference type="ARBA" id="ARBA00022984"/>
    </source>
</evidence>
<dbReference type="InterPro" id="IPR001967">
    <property type="entry name" value="Peptidase_S11_N"/>
</dbReference>
<dbReference type="PANTHER" id="PTHR21581:SF6">
    <property type="entry name" value="TRAFFICKING PROTEIN PARTICLE COMPLEX SUBUNIT 12"/>
    <property type="match status" value="1"/>
</dbReference>
<name>A0ABS4DWE6_9HYPH</name>
<keyword evidence="4" id="KW-0133">Cell shape</keyword>
<protein>
    <submittedName>
        <fullName evidence="10">D-alanyl-D-alanine carboxypeptidase</fullName>
        <ecNumber evidence="10">3.4.16.4</ecNumber>
    </submittedName>
</protein>